<evidence type="ECO:0000313" key="1">
    <source>
        <dbReference type="EMBL" id="KAL2917004.1"/>
    </source>
</evidence>
<name>A0ABR4NBT6_9FUNG</name>
<comment type="caution">
    <text evidence="1">The sequence shown here is derived from an EMBL/GenBank/DDBJ whole genome shotgun (WGS) entry which is preliminary data.</text>
</comment>
<accession>A0ABR4NBT6</accession>
<protein>
    <submittedName>
        <fullName evidence="1">Uncharacterized protein</fullName>
    </submittedName>
</protein>
<gene>
    <name evidence="1" type="ORF">HK105_203436</name>
</gene>
<reference evidence="1 2" key="1">
    <citation type="submission" date="2023-09" db="EMBL/GenBank/DDBJ databases">
        <title>Pangenome analysis of Batrachochytrium dendrobatidis and related Chytrids.</title>
        <authorList>
            <person name="Yacoub M.N."/>
            <person name="Stajich J.E."/>
            <person name="James T.Y."/>
        </authorList>
    </citation>
    <scope>NUCLEOTIDE SEQUENCE [LARGE SCALE GENOMIC DNA]</scope>
    <source>
        <strain evidence="1 2">JEL0888</strain>
    </source>
</reference>
<evidence type="ECO:0000313" key="2">
    <source>
        <dbReference type="Proteomes" id="UP001527925"/>
    </source>
</evidence>
<sequence length="229" mass="25110">MPSTHFTQSRSAWLPDARAADRRSAQAVFAEHLAEIMNRIARQPVKEHPSHPPLRLVRRRQPSHVGELSEIERRQLIAAGRLYDGVDAPVEARLRPAGESSLPTSLGGFVEVWDVVDATPARESREGDDAVWFDGNGDPVHMGIVSGHWAARTHRGQGSPAADRVLYTAWLLMSDSGAFFRAGTLDLVASVCQCEVQADCDLGSPEATQDMETALQDAYNRSFLRQTAA</sequence>
<organism evidence="1 2">
    <name type="scientific">Polyrhizophydium stewartii</name>
    <dbReference type="NCBI Taxonomy" id="2732419"/>
    <lineage>
        <taxon>Eukaryota</taxon>
        <taxon>Fungi</taxon>
        <taxon>Fungi incertae sedis</taxon>
        <taxon>Chytridiomycota</taxon>
        <taxon>Chytridiomycota incertae sedis</taxon>
        <taxon>Chytridiomycetes</taxon>
        <taxon>Rhizophydiales</taxon>
        <taxon>Rhizophydiales incertae sedis</taxon>
        <taxon>Polyrhizophydium</taxon>
    </lineage>
</organism>
<proteinExistence type="predicted"/>
<dbReference type="Proteomes" id="UP001527925">
    <property type="component" value="Unassembled WGS sequence"/>
</dbReference>
<dbReference type="EMBL" id="JADGIZ020000013">
    <property type="protein sequence ID" value="KAL2917004.1"/>
    <property type="molecule type" value="Genomic_DNA"/>
</dbReference>
<keyword evidence="2" id="KW-1185">Reference proteome</keyword>